<accession>A0A371JH25</accession>
<sequence>MSKKYIRIENTLVEVSQEVYDEYYRMDRQERYQVERDNDKGTLYYEAFSLEDISGEEMIADVKQKSVEEEIEQKYMLILLKKAIQNLSDKEKSIILKMYYEDKPLRIIEAETEIPYSNLRRMHAEILAKLHQILE</sequence>
<dbReference type="SUPFAM" id="SSF88659">
    <property type="entry name" value="Sigma3 and sigma4 domains of RNA polymerase sigma factors"/>
    <property type="match status" value="1"/>
</dbReference>
<dbReference type="EMBL" id="NOKA02000007">
    <property type="protein sequence ID" value="RDY32006.1"/>
    <property type="molecule type" value="Genomic_DNA"/>
</dbReference>
<gene>
    <name evidence="1" type="ORF">CG710_006820</name>
</gene>
<keyword evidence="2" id="KW-1185">Reference proteome</keyword>
<reference evidence="1 2" key="1">
    <citation type="journal article" date="2017" name="Genome Announc.">
        <title>Draft Genome Sequence of a Sporulating and Motile Strain of Lachnotalea glycerini Isolated from Water in Quebec City, Canada.</title>
        <authorList>
            <person name="Maheux A.F."/>
            <person name="Boudreau D.K."/>
            <person name="Berube E."/>
            <person name="Boissinot M."/>
            <person name="Raymond F."/>
            <person name="Brodeur S."/>
            <person name="Corbeil J."/>
            <person name="Isabel S."/>
            <person name="Omar R.F."/>
            <person name="Bergeron M.G."/>
        </authorList>
    </citation>
    <scope>NUCLEOTIDE SEQUENCE [LARGE SCALE GENOMIC DNA]</scope>
    <source>
        <strain evidence="1 2">CCRI-19302</strain>
    </source>
</reference>
<dbReference type="AlphaFoldDB" id="A0A371JH25"/>
<dbReference type="Proteomes" id="UP000216411">
    <property type="component" value="Unassembled WGS sequence"/>
</dbReference>
<organism evidence="1 2">
    <name type="scientific">Lachnotalea glycerini</name>
    <dbReference type="NCBI Taxonomy" id="1763509"/>
    <lineage>
        <taxon>Bacteria</taxon>
        <taxon>Bacillati</taxon>
        <taxon>Bacillota</taxon>
        <taxon>Clostridia</taxon>
        <taxon>Lachnospirales</taxon>
        <taxon>Lachnospiraceae</taxon>
        <taxon>Lachnotalea</taxon>
    </lineage>
</organism>
<protein>
    <submittedName>
        <fullName evidence="1">Sigma-70 family RNA polymerase sigma factor</fullName>
    </submittedName>
</protein>
<evidence type="ECO:0000313" key="2">
    <source>
        <dbReference type="Proteomes" id="UP000216411"/>
    </source>
</evidence>
<proteinExistence type="predicted"/>
<dbReference type="RefSeq" id="WP_094377234.1">
    <property type="nucleotide sequence ID" value="NZ_NOKA02000007.1"/>
</dbReference>
<dbReference type="InterPro" id="IPR013324">
    <property type="entry name" value="RNA_pol_sigma_r3/r4-like"/>
</dbReference>
<name>A0A371JH25_9FIRM</name>
<comment type="caution">
    <text evidence="1">The sequence shown here is derived from an EMBL/GenBank/DDBJ whole genome shotgun (WGS) entry which is preliminary data.</text>
</comment>
<evidence type="ECO:0000313" key="1">
    <source>
        <dbReference type="EMBL" id="RDY32006.1"/>
    </source>
</evidence>
<dbReference type="OrthoDB" id="2067461at2"/>
<dbReference type="Gene3D" id="1.20.140.160">
    <property type="match status" value="1"/>
</dbReference>